<keyword evidence="2" id="KW-0808">Transferase</keyword>
<dbReference type="GO" id="GO:0009252">
    <property type="term" value="P:peptidoglycan biosynthetic process"/>
    <property type="evidence" value="ECO:0007669"/>
    <property type="project" value="UniProtKB-KW"/>
</dbReference>
<dbReference type="InterPro" id="IPR038063">
    <property type="entry name" value="Transpep_catalytic_dom"/>
</dbReference>
<comment type="pathway">
    <text evidence="1 6">Cell wall biogenesis; peptidoglycan biosynthesis.</text>
</comment>
<keyword evidence="4 6" id="KW-0573">Peptidoglycan synthesis</keyword>
<dbReference type="SUPFAM" id="SSF141523">
    <property type="entry name" value="L,D-transpeptidase catalytic domain-like"/>
    <property type="match status" value="1"/>
</dbReference>
<evidence type="ECO:0000256" key="6">
    <source>
        <dbReference type="PROSITE-ProRule" id="PRU01373"/>
    </source>
</evidence>
<dbReference type="AlphaFoldDB" id="A0A927R4C3"/>
<protein>
    <recommendedName>
        <fullName evidence="7">L,D-TPase catalytic domain-containing protein</fullName>
    </recommendedName>
</protein>
<feature type="active site" description="Nucleophile" evidence="6">
    <location>
        <position position="269"/>
    </location>
</feature>
<organism evidence="8 9">
    <name type="scientific">Plantactinospora soyae</name>
    <dbReference type="NCBI Taxonomy" id="1544732"/>
    <lineage>
        <taxon>Bacteria</taxon>
        <taxon>Bacillati</taxon>
        <taxon>Actinomycetota</taxon>
        <taxon>Actinomycetes</taxon>
        <taxon>Micromonosporales</taxon>
        <taxon>Micromonosporaceae</taxon>
        <taxon>Plantactinospora</taxon>
    </lineage>
</organism>
<evidence type="ECO:0000313" key="8">
    <source>
        <dbReference type="EMBL" id="MBE1492688.1"/>
    </source>
</evidence>
<keyword evidence="5 6" id="KW-0961">Cell wall biogenesis/degradation</keyword>
<dbReference type="EMBL" id="JADBEB010000001">
    <property type="protein sequence ID" value="MBE1492688.1"/>
    <property type="molecule type" value="Genomic_DNA"/>
</dbReference>
<gene>
    <name evidence="8" type="ORF">H4W31_008326</name>
</gene>
<dbReference type="GO" id="GO:0008360">
    <property type="term" value="P:regulation of cell shape"/>
    <property type="evidence" value="ECO:0007669"/>
    <property type="project" value="UniProtKB-UniRule"/>
</dbReference>
<keyword evidence="9" id="KW-1185">Reference proteome</keyword>
<proteinExistence type="predicted"/>
<dbReference type="InterPro" id="IPR005490">
    <property type="entry name" value="LD_TPept_cat_dom"/>
</dbReference>
<dbReference type="PROSITE" id="PS52029">
    <property type="entry name" value="LD_TPASE"/>
    <property type="match status" value="1"/>
</dbReference>
<dbReference type="Proteomes" id="UP000649753">
    <property type="component" value="Unassembled WGS sequence"/>
</dbReference>
<comment type="caution">
    <text evidence="8">The sequence shown here is derived from an EMBL/GenBank/DDBJ whole genome shotgun (WGS) entry which is preliminary data.</text>
</comment>
<accession>A0A927R4C3</accession>
<evidence type="ECO:0000256" key="4">
    <source>
        <dbReference type="ARBA" id="ARBA00022984"/>
    </source>
</evidence>
<keyword evidence="3 6" id="KW-0133">Cell shape</keyword>
<dbReference type="RefSeq" id="WP_225945941.1">
    <property type="nucleotide sequence ID" value="NZ_JADBEB010000001.1"/>
</dbReference>
<evidence type="ECO:0000256" key="3">
    <source>
        <dbReference type="ARBA" id="ARBA00022960"/>
    </source>
</evidence>
<dbReference type="Gene3D" id="2.40.440.10">
    <property type="entry name" value="L,D-transpeptidase catalytic domain-like"/>
    <property type="match status" value="1"/>
</dbReference>
<sequence length="313" mass="33341">MTPGRARRRTSAVLVVLGAALVLAAVLSESPVPRWSADRPPVGVEPIMPTGFATGTGLPAPTAEPTLPAVPPPANLPVVDYGPAPRGFPRDPAPMSTVRLGEGLRPISRIAAYDAPGGRPRAFLAPTISGVELTMPIVARRAGWVAVLLPSANRTIAWVPPGPWTTVVLRDLIVVARRTHRLHWYRDDVLVRSWPVSLGMAVSPTPLGRTFILGRSVLPGRVYADTEVFALGSVPDDADSVPSSLRGAHIGLHTWHHDRELGRNTTNGCIRLTRKGQELLLAEVRPGNELLVLDNFTAPDRLPGPGPIPVPAG</sequence>
<feature type="domain" description="L,D-TPase catalytic" evidence="7">
    <location>
        <begin position="171"/>
        <end position="293"/>
    </location>
</feature>
<evidence type="ECO:0000256" key="1">
    <source>
        <dbReference type="ARBA" id="ARBA00004752"/>
    </source>
</evidence>
<dbReference type="Pfam" id="PF03734">
    <property type="entry name" value="YkuD"/>
    <property type="match status" value="1"/>
</dbReference>
<dbReference type="GO" id="GO:0016740">
    <property type="term" value="F:transferase activity"/>
    <property type="evidence" value="ECO:0007669"/>
    <property type="project" value="UniProtKB-KW"/>
</dbReference>
<dbReference type="GO" id="GO:0071555">
    <property type="term" value="P:cell wall organization"/>
    <property type="evidence" value="ECO:0007669"/>
    <property type="project" value="UniProtKB-UniRule"/>
</dbReference>
<evidence type="ECO:0000256" key="2">
    <source>
        <dbReference type="ARBA" id="ARBA00022679"/>
    </source>
</evidence>
<evidence type="ECO:0000313" key="9">
    <source>
        <dbReference type="Proteomes" id="UP000649753"/>
    </source>
</evidence>
<feature type="active site" description="Proton donor/acceptor" evidence="6">
    <location>
        <position position="253"/>
    </location>
</feature>
<evidence type="ECO:0000259" key="7">
    <source>
        <dbReference type="PROSITE" id="PS52029"/>
    </source>
</evidence>
<name>A0A927R4C3_9ACTN</name>
<dbReference type="CDD" id="cd16913">
    <property type="entry name" value="YkuD_like"/>
    <property type="match status" value="1"/>
</dbReference>
<evidence type="ECO:0000256" key="5">
    <source>
        <dbReference type="ARBA" id="ARBA00023316"/>
    </source>
</evidence>
<reference evidence="8" key="1">
    <citation type="submission" date="2020-10" db="EMBL/GenBank/DDBJ databases">
        <title>Sequencing the genomes of 1000 actinobacteria strains.</title>
        <authorList>
            <person name="Klenk H.-P."/>
        </authorList>
    </citation>
    <scope>NUCLEOTIDE SEQUENCE</scope>
    <source>
        <strain evidence="8">DSM 46832</strain>
    </source>
</reference>